<gene>
    <name evidence="1" type="ORF">L207DRAFT_639354</name>
</gene>
<evidence type="ECO:0000313" key="1">
    <source>
        <dbReference type="EMBL" id="PMD33187.1"/>
    </source>
</evidence>
<dbReference type="Proteomes" id="UP000235786">
    <property type="component" value="Unassembled WGS sequence"/>
</dbReference>
<proteinExistence type="predicted"/>
<accession>A0A2J6R3S8</accession>
<reference evidence="1 2" key="1">
    <citation type="submission" date="2016-04" db="EMBL/GenBank/DDBJ databases">
        <title>A degradative enzymes factory behind the ericoid mycorrhizal symbiosis.</title>
        <authorList>
            <consortium name="DOE Joint Genome Institute"/>
            <person name="Martino E."/>
            <person name="Morin E."/>
            <person name="Grelet G."/>
            <person name="Kuo A."/>
            <person name="Kohler A."/>
            <person name="Daghino S."/>
            <person name="Barry K."/>
            <person name="Choi C."/>
            <person name="Cichocki N."/>
            <person name="Clum A."/>
            <person name="Copeland A."/>
            <person name="Hainaut M."/>
            <person name="Haridas S."/>
            <person name="Labutti K."/>
            <person name="Lindquist E."/>
            <person name="Lipzen A."/>
            <person name="Khouja H.-R."/>
            <person name="Murat C."/>
            <person name="Ohm R."/>
            <person name="Olson A."/>
            <person name="Spatafora J."/>
            <person name="Veneault-Fourrey C."/>
            <person name="Henrissat B."/>
            <person name="Grigoriev I."/>
            <person name="Martin F."/>
            <person name="Perotto S."/>
        </authorList>
    </citation>
    <scope>NUCLEOTIDE SEQUENCE [LARGE SCALE GENOMIC DNA]</scope>
    <source>
        <strain evidence="1 2">F</strain>
    </source>
</reference>
<keyword evidence="2" id="KW-1185">Reference proteome</keyword>
<evidence type="ECO:0000313" key="2">
    <source>
        <dbReference type="Proteomes" id="UP000235786"/>
    </source>
</evidence>
<name>A0A2J6R3S8_HYAVF</name>
<organism evidence="1 2">
    <name type="scientific">Hyaloscypha variabilis (strain UAMH 11265 / GT02V1 / F)</name>
    <name type="common">Meliniomyces variabilis</name>
    <dbReference type="NCBI Taxonomy" id="1149755"/>
    <lineage>
        <taxon>Eukaryota</taxon>
        <taxon>Fungi</taxon>
        <taxon>Dikarya</taxon>
        <taxon>Ascomycota</taxon>
        <taxon>Pezizomycotina</taxon>
        <taxon>Leotiomycetes</taxon>
        <taxon>Helotiales</taxon>
        <taxon>Hyaloscyphaceae</taxon>
        <taxon>Hyaloscypha</taxon>
        <taxon>Hyaloscypha variabilis</taxon>
    </lineage>
</organism>
<dbReference type="EMBL" id="KZ613956">
    <property type="protein sequence ID" value="PMD33187.1"/>
    <property type="molecule type" value="Genomic_DNA"/>
</dbReference>
<protein>
    <submittedName>
        <fullName evidence="1">Uncharacterized protein</fullName>
    </submittedName>
</protein>
<sequence length="183" mass="21222">MPLLRHMKIAIPLILDPIYNSTLWDVYGSCFIYHDTRDCEIHDLDVEQVSVYRKWLMSNFHETELSTLRRARNLQTVQFDLVYVRGWGNSSQKLLQIVTTAAKTFTCLRTLRVVVTIDNEDLDIEDSMERFDNDSGVIDKVAVQLGPLGFALVEMEQTLPGLRNYGGECIAVFVWRKPRRRIL</sequence>
<dbReference type="AlphaFoldDB" id="A0A2J6R3S8"/>